<sequence>MTNPRAPRKDSADAPDVSTTPRVRLQQTPPPLVFQWIQNSENPFIRRLAPRAARAERATTWVMRLKPYRVIHRYLAMDGNLLAAGISFQAVFAVFAAVYVGFAITGIWLGNNAEVFQALVEIINRAVPGLIGTDGEGIIAEEQLSSASLLGWTGVIAAVGLIWTAIGWLYYTRQAVRSIFALPKVAASFFLLKVVDLVLALAFGVLLLVSATLSVASTQALSWLLSLVGLEGTFWVTVGSRVVGLVVAVVVNLVTLGAMYRVLSRIRIPWRNLFGGALLGSLVLSLLSVASSAVIAGASRNPLLATFAVFIGLMLWFNLVSRVILASAAWIAVGLDDQGISVRTTTPEEQAAEELAARRLIAEAELREARESLRRAKGPAVWFARRRVRHAEEASAELIREHGEAPESPAADASDPPHRRRPGGRRGQGVVGPRD</sequence>
<evidence type="ECO:0000256" key="5">
    <source>
        <dbReference type="ARBA" id="ARBA00023136"/>
    </source>
</evidence>
<feature type="transmembrane region" description="Helical" evidence="7">
    <location>
        <begin position="233"/>
        <end position="260"/>
    </location>
</feature>
<keyword evidence="5 7" id="KW-0472">Membrane</keyword>
<gene>
    <name evidence="8" type="ORF">EDD42_2599</name>
</gene>
<dbReference type="Pfam" id="PF03631">
    <property type="entry name" value="Virul_fac_BrkB"/>
    <property type="match status" value="1"/>
</dbReference>
<feature type="transmembrane region" description="Helical" evidence="7">
    <location>
        <begin position="304"/>
        <end position="333"/>
    </location>
</feature>
<evidence type="ECO:0000256" key="3">
    <source>
        <dbReference type="ARBA" id="ARBA00022692"/>
    </source>
</evidence>
<dbReference type="Proteomes" id="UP000266915">
    <property type="component" value="Unassembled WGS sequence"/>
</dbReference>
<proteinExistence type="predicted"/>
<name>A0A3N2C4Q7_9MICO</name>
<dbReference type="PANTHER" id="PTHR30213">
    <property type="entry name" value="INNER MEMBRANE PROTEIN YHJD"/>
    <property type="match status" value="1"/>
</dbReference>
<evidence type="ECO:0000256" key="1">
    <source>
        <dbReference type="ARBA" id="ARBA00004651"/>
    </source>
</evidence>
<feature type="transmembrane region" description="Helical" evidence="7">
    <location>
        <begin position="190"/>
        <end position="213"/>
    </location>
</feature>
<comment type="subcellular location">
    <subcellularLocation>
        <location evidence="1">Cell membrane</location>
        <topology evidence="1">Multi-pass membrane protein</topology>
    </subcellularLocation>
</comment>
<reference evidence="8 9" key="1">
    <citation type="submission" date="2018-11" db="EMBL/GenBank/DDBJ databases">
        <title>Sequencing the genomes of 1000 actinobacteria strains.</title>
        <authorList>
            <person name="Klenk H.-P."/>
        </authorList>
    </citation>
    <scope>NUCLEOTIDE SEQUENCE [LARGE SCALE GENOMIC DNA]</scope>
    <source>
        <strain evidence="8 9">DSM 14012</strain>
    </source>
</reference>
<evidence type="ECO:0000256" key="7">
    <source>
        <dbReference type="SAM" id="Phobius"/>
    </source>
</evidence>
<feature type="compositionally biased region" description="Basic and acidic residues" evidence="6">
    <location>
        <begin position="394"/>
        <end position="405"/>
    </location>
</feature>
<feature type="transmembrane region" description="Helical" evidence="7">
    <location>
        <begin position="149"/>
        <end position="170"/>
    </location>
</feature>
<feature type="region of interest" description="Disordered" evidence="6">
    <location>
        <begin position="394"/>
        <end position="435"/>
    </location>
</feature>
<dbReference type="PANTHER" id="PTHR30213:SF1">
    <property type="entry name" value="INNER MEMBRANE PROTEIN YHJD"/>
    <property type="match status" value="1"/>
</dbReference>
<comment type="caution">
    <text evidence="8">The sequence shown here is derived from an EMBL/GenBank/DDBJ whole genome shotgun (WGS) entry which is preliminary data.</text>
</comment>
<evidence type="ECO:0000256" key="4">
    <source>
        <dbReference type="ARBA" id="ARBA00022989"/>
    </source>
</evidence>
<dbReference type="EMBL" id="RKHL01000001">
    <property type="protein sequence ID" value="ROR82508.1"/>
    <property type="molecule type" value="Genomic_DNA"/>
</dbReference>
<feature type="transmembrane region" description="Helical" evidence="7">
    <location>
        <begin position="81"/>
        <end position="109"/>
    </location>
</feature>
<dbReference type="InterPro" id="IPR017039">
    <property type="entry name" value="Virul_fac_BrkB"/>
</dbReference>
<keyword evidence="9" id="KW-1185">Reference proteome</keyword>
<evidence type="ECO:0000256" key="6">
    <source>
        <dbReference type="SAM" id="MobiDB-lite"/>
    </source>
</evidence>
<keyword evidence="2" id="KW-1003">Cell membrane</keyword>
<protein>
    <submittedName>
        <fullName evidence="8">Membrane protein</fullName>
    </submittedName>
</protein>
<feature type="compositionally biased region" description="Gly residues" evidence="6">
    <location>
        <begin position="425"/>
        <end position="435"/>
    </location>
</feature>
<evidence type="ECO:0000256" key="2">
    <source>
        <dbReference type="ARBA" id="ARBA00022475"/>
    </source>
</evidence>
<evidence type="ECO:0000313" key="8">
    <source>
        <dbReference type="EMBL" id="ROR82508.1"/>
    </source>
</evidence>
<keyword evidence="3 7" id="KW-0812">Transmembrane</keyword>
<dbReference type="RefSeq" id="WP_143736472.1">
    <property type="nucleotide sequence ID" value="NZ_FXAP01000004.1"/>
</dbReference>
<dbReference type="GO" id="GO:0005886">
    <property type="term" value="C:plasma membrane"/>
    <property type="evidence" value="ECO:0007669"/>
    <property type="project" value="UniProtKB-SubCell"/>
</dbReference>
<keyword evidence="4 7" id="KW-1133">Transmembrane helix</keyword>
<organism evidence="8 9">
    <name type="scientific">Plantibacter flavus</name>
    <dbReference type="NCBI Taxonomy" id="150123"/>
    <lineage>
        <taxon>Bacteria</taxon>
        <taxon>Bacillati</taxon>
        <taxon>Actinomycetota</taxon>
        <taxon>Actinomycetes</taxon>
        <taxon>Micrococcales</taxon>
        <taxon>Microbacteriaceae</taxon>
        <taxon>Plantibacter</taxon>
    </lineage>
</organism>
<dbReference type="AlphaFoldDB" id="A0A3N2C4Q7"/>
<accession>A0A3N2C4Q7</accession>
<feature type="transmembrane region" description="Helical" evidence="7">
    <location>
        <begin position="272"/>
        <end position="298"/>
    </location>
</feature>
<evidence type="ECO:0000313" key="9">
    <source>
        <dbReference type="Proteomes" id="UP000266915"/>
    </source>
</evidence>
<feature type="region of interest" description="Disordered" evidence="6">
    <location>
        <begin position="1"/>
        <end position="24"/>
    </location>
</feature>